<evidence type="ECO:0000313" key="1">
    <source>
        <dbReference type="EMBL" id="QKF94380.1"/>
    </source>
</evidence>
<organism evidence="1 2">
    <name type="scientific">Fadolivirus FV1/VV64</name>
    <dbReference type="NCBI Taxonomy" id="3070911"/>
    <lineage>
        <taxon>Viruses</taxon>
        <taxon>Varidnaviria</taxon>
        <taxon>Bamfordvirae</taxon>
        <taxon>Nucleocytoviricota</taxon>
        <taxon>Megaviricetes</taxon>
        <taxon>Imitervirales</taxon>
        <taxon>Mimiviridae</taxon>
        <taxon>Klosneuvirinae</taxon>
        <taxon>Fadolivirus</taxon>
        <taxon>Fadolivirus algeromassiliense</taxon>
    </lineage>
</organism>
<protein>
    <submittedName>
        <fullName evidence="1">Uncharacterized protein</fullName>
    </submittedName>
</protein>
<reference evidence="1 2" key="1">
    <citation type="submission" date="2020-04" db="EMBL/GenBank/DDBJ databases">
        <title>Advantages and limits of metagenomic assembly and binning of a giant virus.</title>
        <authorList>
            <person name="Schulz F."/>
            <person name="Andreani J."/>
            <person name="Francis R."/>
            <person name="Boudjemaa H."/>
            <person name="Bou Khalil J.Y."/>
            <person name="Lee J."/>
            <person name="La Scola B."/>
            <person name="Woyke T."/>
        </authorList>
    </citation>
    <scope>NUCLEOTIDE SEQUENCE [LARGE SCALE GENOMIC DNA]</scope>
    <source>
        <strain evidence="1 2">FV1/VV64</strain>
    </source>
</reference>
<sequence length="180" mass="21834">MICLLDKTVYIFYLNCTKLIYKMIRLNKIDVDVSQLKTRAILYSHMYNKHHKIIKIKSYTEASKLCSQLTQELTNTECLFKIWVKCGFFTNNHSIIIKFYEPTKYKDYLKSEFNKLFKNKIDENYIKIIVREDIIQKNIAKSLAHNYNIIFGREYSFDYECYEMYDMDGNKIELYRVFTY</sequence>
<accession>A0A7D3QXD1</accession>
<gene>
    <name evidence="1" type="ORF">Fadolivirus_1_922</name>
</gene>
<dbReference type="Pfam" id="PF19182">
    <property type="entry name" value="DUF5864"/>
    <property type="match status" value="1"/>
</dbReference>
<keyword evidence="2" id="KW-1185">Reference proteome</keyword>
<dbReference type="EMBL" id="MT418680">
    <property type="protein sequence ID" value="QKF94380.1"/>
    <property type="molecule type" value="Genomic_DNA"/>
</dbReference>
<dbReference type="InterPro" id="IPR043845">
    <property type="entry name" value="DUF5864"/>
</dbReference>
<proteinExistence type="predicted"/>
<evidence type="ECO:0000313" key="2">
    <source>
        <dbReference type="Proteomes" id="UP001162001"/>
    </source>
</evidence>
<name>A0A7D3QXD1_9VIRU</name>
<dbReference type="Proteomes" id="UP001162001">
    <property type="component" value="Segment"/>
</dbReference>